<dbReference type="GO" id="GO:0045944">
    <property type="term" value="P:positive regulation of transcription by RNA polymerase II"/>
    <property type="evidence" value="ECO:0007669"/>
    <property type="project" value="InterPro"/>
</dbReference>
<organism evidence="8 9">
    <name type="scientific">Eragrostis curvula</name>
    <name type="common">weeping love grass</name>
    <dbReference type="NCBI Taxonomy" id="38414"/>
    <lineage>
        <taxon>Eukaryota</taxon>
        <taxon>Viridiplantae</taxon>
        <taxon>Streptophyta</taxon>
        <taxon>Embryophyta</taxon>
        <taxon>Tracheophyta</taxon>
        <taxon>Spermatophyta</taxon>
        <taxon>Magnoliopsida</taxon>
        <taxon>Liliopsida</taxon>
        <taxon>Poales</taxon>
        <taxon>Poaceae</taxon>
        <taxon>PACMAD clade</taxon>
        <taxon>Chloridoideae</taxon>
        <taxon>Eragrostideae</taxon>
        <taxon>Eragrostidinae</taxon>
        <taxon>Eragrostis</taxon>
    </lineage>
</organism>
<proteinExistence type="predicted"/>
<dbReference type="Gene3D" id="3.40.1810.10">
    <property type="entry name" value="Transcription factor, MADS-box"/>
    <property type="match status" value="1"/>
</dbReference>
<evidence type="ECO:0000256" key="4">
    <source>
        <dbReference type="ARBA" id="ARBA00023163"/>
    </source>
</evidence>
<sequence length="190" mass="21138">MSHAVLKDEEAHGTPRGLGGDIVSDTWDRTDKAMARKKVNLQWISNKATRRATLKNRKASLLKKTSELVTLCGIKACVVVYGEAESQPNVWPSIPEATQLLNNFNVVPDNLGNYKKTLSQQDFLRGRISSLHDMLVKSDLESHEHDTISSSKRPSLATTQASLVTLTRSSLTSTHWLRGRSRTWGNVSIE</sequence>
<keyword evidence="3" id="KW-0238">DNA-binding</keyword>
<gene>
    <name evidence="8" type="ORF">EJB05_30646</name>
</gene>
<name>A0A5J9UBH1_9POAL</name>
<dbReference type="Proteomes" id="UP000324897">
    <property type="component" value="Unassembled WGS sequence"/>
</dbReference>
<feature type="region of interest" description="Disordered" evidence="6">
    <location>
        <begin position="1"/>
        <end position="23"/>
    </location>
</feature>
<keyword evidence="2" id="KW-0805">Transcription regulation</keyword>
<dbReference type="CDD" id="cd00266">
    <property type="entry name" value="MADS_SRF_like"/>
    <property type="match status" value="1"/>
</dbReference>
<dbReference type="Gramene" id="TVU21035">
    <property type="protein sequence ID" value="TVU21035"/>
    <property type="gene ID" value="EJB05_30646"/>
</dbReference>
<dbReference type="GO" id="GO:0000987">
    <property type="term" value="F:cis-regulatory region sequence-specific DNA binding"/>
    <property type="evidence" value="ECO:0007669"/>
    <property type="project" value="InterPro"/>
</dbReference>
<evidence type="ECO:0000256" key="5">
    <source>
        <dbReference type="ARBA" id="ARBA00023242"/>
    </source>
</evidence>
<dbReference type="EMBL" id="RWGY01000026">
    <property type="protein sequence ID" value="TVU21035.1"/>
    <property type="molecule type" value="Genomic_DNA"/>
</dbReference>
<dbReference type="InterPro" id="IPR033897">
    <property type="entry name" value="SRF-like_MADS-box"/>
</dbReference>
<evidence type="ECO:0000259" key="7">
    <source>
        <dbReference type="PROSITE" id="PS50066"/>
    </source>
</evidence>
<evidence type="ECO:0000256" key="1">
    <source>
        <dbReference type="ARBA" id="ARBA00004123"/>
    </source>
</evidence>
<keyword evidence="9" id="KW-1185">Reference proteome</keyword>
<dbReference type="GO" id="GO:0046983">
    <property type="term" value="F:protein dimerization activity"/>
    <property type="evidence" value="ECO:0007669"/>
    <property type="project" value="InterPro"/>
</dbReference>
<dbReference type="GO" id="GO:0005634">
    <property type="term" value="C:nucleus"/>
    <property type="evidence" value="ECO:0007669"/>
    <property type="project" value="UniProtKB-SubCell"/>
</dbReference>
<evidence type="ECO:0000256" key="3">
    <source>
        <dbReference type="ARBA" id="ARBA00023125"/>
    </source>
</evidence>
<protein>
    <recommendedName>
        <fullName evidence="7">MADS-box domain-containing protein</fullName>
    </recommendedName>
</protein>
<keyword evidence="4" id="KW-0804">Transcription</keyword>
<evidence type="ECO:0000256" key="6">
    <source>
        <dbReference type="SAM" id="MobiDB-lite"/>
    </source>
</evidence>
<evidence type="ECO:0000313" key="9">
    <source>
        <dbReference type="Proteomes" id="UP000324897"/>
    </source>
</evidence>
<dbReference type="GO" id="GO:0000981">
    <property type="term" value="F:DNA-binding transcription factor activity, RNA polymerase II-specific"/>
    <property type="evidence" value="ECO:0007669"/>
    <property type="project" value="InterPro"/>
</dbReference>
<feature type="non-terminal residue" evidence="8">
    <location>
        <position position="1"/>
    </location>
</feature>
<reference evidence="8 9" key="1">
    <citation type="journal article" date="2019" name="Sci. Rep.">
        <title>A high-quality genome of Eragrostis curvula grass provides insights into Poaceae evolution and supports new strategies to enhance forage quality.</title>
        <authorList>
            <person name="Carballo J."/>
            <person name="Santos B.A.C.M."/>
            <person name="Zappacosta D."/>
            <person name="Garbus I."/>
            <person name="Selva J.P."/>
            <person name="Gallo C.A."/>
            <person name="Diaz A."/>
            <person name="Albertini E."/>
            <person name="Caccamo M."/>
            <person name="Echenique V."/>
        </authorList>
    </citation>
    <scope>NUCLEOTIDE SEQUENCE [LARGE SCALE GENOMIC DNA]</scope>
    <source>
        <strain evidence="9">cv. Victoria</strain>
        <tissue evidence="8">Leaf</tissue>
    </source>
</reference>
<dbReference type="InterPro" id="IPR036879">
    <property type="entry name" value="TF_MADSbox_sf"/>
</dbReference>
<evidence type="ECO:0000256" key="2">
    <source>
        <dbReference type="ARBA" id="ARBA00023015"/>
    </source>
</evidence>
<dbReference type="OrthoDB" id="1692623at2759"/>
<dbReference type="SUPFAM" id="SSF55455">
    <property type="entry name" value="SRF-like"/>
    <property type="match status" value="1"/>
</dbReference>
<feature type="compositionally biased region" description="Basic and acidic residues" evidence="6">
    <location>
        <begin position="1"/>
        <end position="13"/>
    </location>
</feature>
<dbReference type="SMART" id="SM00432">
    <property type="entry name" value="MADS"/>
    <property type="match status" value="1"/>
</dbReference>
<dbReference type="PROSITE" id="PS50066">
    <property type="entry name" value="MADS_BOX_2"/>
    <property type="match status" value="1"/>
</dbReference>
<evidence type="ECO:0000313" key="8">
    <source>
        <dbReference type="EMBL" id="TVU21035.1"/>
    </source>
</evidence>
<accession>A0A5J9UBH1</accession>
<dbReference type="Pfam" id="PF00319">
    <property type="entry name" value="SRF-TF"/>
    <property type="match status" value="1"/>
</dbReference>
<comment type="caution">
    <text evidence="8">The sequence shown here is derived from an EMBL/GenBank/DDBJ whole genome shotgun (WGS) entry which is preliminary data.</text>
</comment>
<feature type="domain" description="MADS-box" evidence="7">
    <location>
        <begin position="34"/>
        <end position="83"/>
    </location>
</feature>
<keyword evidence="5" id="KW-0539">Nucleus</keyword>
<comment type="subcellular location">
    <subcellularLocation>
        <location evidence="1">Nucleus</location>
    </subcellularLocation>
</comment>
<dbReference type="InterPro" id="IPR002100">
    <property type="entry name" value="TF_MADSbox"/>
</dbReference>
<dbReference type="AlphaFoldDB" id="A0A5J9UBH1"/>